<feature type="transmembrane region" description="Helical" evidence="8">
    <location>
        <begin position="148"/>
        <end position="165"/>
    </location>
</feature>
<proteinExistence type="inferred from homology"/>
<accession>A0A851GBB6</accession>
<keyword evidence="7 8" id="KW-0472">Membrane</keyword>
<dbReference type="PANTHER" id="PTHR22911">
    <property type="entry name" value="ACYL-MALONYL CONDENSING ENZYME-RELATED"/>
    <property type="match status" value="1"/>
</dbReference>
<keyword evidence="5 8" id="KW-0812">Transmembrane</keyword>
<evidence type="ECO:0000259" key="9">
    <source>
        <dbReference type="Pfam" id="PF00892"/>
    </source>
</evidence>
<keyword evidence="3" id="KW-0813">Transport</keyword>
<evidence type="ECO:0000313" key="10">
    <source>
        <dbReference type="EMBL" id="NWK54903.1"/>
    </source>
</evidence>
<evidence type="ECO:0000256" key="3">
    <source>
        <dbReference type="ARBA" id="ARBA00022448"/>
    </source>
</evidence>
<evidence type="ECO:0000256" key="1">
    <source>
        <dbReference type="ARBA" id="ARBA00004651"/>
    </source>
</evidence>
<feature type="transmembrane region" description="Helical" evidence="8">
    <location>
        <begin position="177"/>
        <end position="195"/>
    </location>
</feature>
<keyword evidence="11" id="KW-1185">Reference proteome</keyword>
<comment type="similarity">
    <text evidence="2">Belongs to the EamA transporter family.</text>
</comment>
<dbReference type="EMBL" id="JACBAZ010000001">
    <property type="protein sequence ID" value="NWK54903.1"/>
    <property type="molecule type" value="Genomic_DNA"/>
</dbReference>
<gene>
    <name evidence="10" type="primary">rarD</name>
    <name evidence="10" type="ORF">HW115_04735</name>
</gene>
<sequence length="301" mass="33315">MTCHTKGVAAAIAAFTLWGILPVYWKWFGGIPILQVTSHRVIWTLLILIPVLLFRKRATDPKRTRVCKKTLAIHTLAAFLLAGNWLIYVWATLNDRIIEGALGYYINPFLNILLGFLFLGERQHRLQLCAILVAVVGVILQFPAINGVPWVALGLAFSFALYGLLRKLSPMKAFSGLSLEMGILLPFALAYLWLHEGVNNSAFGSDMFTTMMLCATGLATAAPLLCFARATRSISLSLLGILQFIGPSGQFLIGWLVYNEALPPIRLASFTLIWFAVLLYILSLRQTKGFKDNKSTLKQAG</sequence>
<feature type="transmembrane region" description="Helical" evidence="8">
    <location>
        <begin position="7"/>
        <end position="25"/>
    </location>
</feature>
<dbReference type="AlphaFoldDB" id="A0A851GBB6"/>
<feature type="domain" description="EamA" evidence="9">
    <location>
        <begin position="6"/>
        <end position="140"/>
    </location>
</feature>
<evidence type="ECO:0000256" key="8">
    <source>
        <dbReference type="SAM" id="Phobius"/>
    </source>
</evidence>
<evidence type="ECO:0000256" key="5">
    <source>
        <dbReference type="ARBA" id="ARBA00022692"/>
    </source>
</evidence>
<feature type="transmembrane region" description="Helical" evidence="8">
    <location>
        <begin position="126"/>
        <end position="142"/>
    </location>
</feature>
<feature type="transmembrane region" description="Helical" evidence="8">
    <location>
        <begin position="102"/>
        <end position="119"/>
    </location>
</feature>
<feature type="transmembrane region" description="Helical" evidence="8">
    <location>
        <begin position="207"/>
        <end position="227"/>
    </location>
</feature>
<feature type="transmembrane region" description="Helical" evidence="8">
    <location>
        <begin position="234"/>
        <end position="258"/>
    </location>
</feature>
<feature type="transmembrane region" description="Helical" evidence="8">
    <location>
        <begin position="37"/>
        <end position="54"/>
    </location>
</feature>
<keyword evidence="6 8" id="KW-1133">Transmembrane helix</keyword>
<keyword evidence="4" id="KW-1003">Cell membrane</keyword>
<protein>
    <submittedName>
        <fullName evidence="10">EamA family transporter RarD</fullName>
    </submittedName>
</protein>
<evidence type="ECO:0000256" key="6">
    <source>
        <dbReference type="ARBA" id="ARBA00022989"/>
    </source>
</evidence>
<dbReference type="SUPFAM" id="SSF103481">
    <property type="entry name" value="Multidrug resistance efflux transporter EmrE"/>
    <property type="match status" value="2"/>
</dbReference>
<reference evidence="10 11" key="1">
    <citation type="submission" date="2020-07" db="EMBL/GenBank/DDBJ databases">
        <title>Roseicoccus Jingziensis gen. nov., sp. nov., isolated from coastal seawater.</title>
        <authorList>
            <person name="Feng X."/>
        </authorList>
    </citation>
    <scope>NUCLEOTIDE SEQUENCE [LARGE SCALE GENOMIC DNA]</scope>
    <source>
        <strain evidence="10 11">N1E253</strain>
    </source>
</reference>
<comment type="caution">
    <text evidence="10">The sequence shown here is derived from an EMBL/GenBank/DDBJ whole genome shotgun (WGS) entry which is preliminary data.</text>
</comment>
<evidence type="ECO:0000256" key="7">
    <source>
        <dbReference type="ARBA" id="ARBA00023136"/>
    </source>
</evidence>
<evidence type="ECO:0000256" key="4">
    <source>
        <dbReference type="ARBA" id="ARBA00022475"/>
    </source>
</evidence>
<dbReference type="InterPro" id="IPR037185">
    <property type="entry name" value="EmrE-like"/>
</dbReference>
<dbReference type="RefSeq" id="WP_178931405.1">
    <property type="nucleotide sequence ID" value="NZ_JACBAZ010000001.1"/>
</dbReference>
<dbReference type="Pfam" id="PF00892">
    <property type="entry name" value="EamA"/>
    <property type="match status" value="1"/>
</dbReference>
<dbReference type="Proteomes" id="UP000557872">
    <property type="component" value="Unassembled WGS sequence"/>
</dbReference>
<dbReference type="InterPro" id="IPR000620">
    <property type="entry name" value="EamA_dom"/>
</dbReference>
<organism evidence="10 11">
    <name type="scientific">Oceaniferula marina</name>
    <dbReference type="NCBI Taxonomy" id="2748318"/>
    <lineage>
        <taxon>Bacteria</taxon>
        <taxon>Pseudomonadati</taxon>
        <taxon>Verrucomicrobiota</taxon>
        <taxon>Verrucomicrobiia</taxon>
        <taxon>Verrucomicrobiales</taxon>
        <taxon>Verrucomicrobiaceae</taxon>
        <taxon>Oceaniferula</taxon>
    </lineage>
</organism>
<feature type="transmembrane region" description="Helical" evidence="8">
    <location>
        <begin position="66"/>
        <end position="90"/>
    </location>
</feature>
<name>A0A851GBB6_9BACT</name>
<dbReference type="PANTHER" id="PTHR22911:SF137">
    <property type="entry name" value="SOLUTE CARRIER FAMILY 35 MEMBER G2-RELATED"/>
    <property type="match status" value="1"/>
</dbReference>
<evidence type="ECO:0000313" key="11">
    <source>
        <dbReference type="Proteomes" id="UP000557872"/>
    </source>
</evidence>
<feature type="transmembrane region" description="Helical" evidence="8">
    <location>
        <begin position="264"/>
        <end position="284"/>
    </location>
</feature>
<dbReference type="GO" id="GO:0005886">
    <property type="term" value="C:plasma membrane"/>
    <property type="evidence" value="ECO:0007669"/>
    <property type="project" value="UniProtKB-SubCell"/>
</dbReference>
<evidence type="ECO:0000256" key="2">
    <source>
        <dbReference type="ARBA" id="ARBA00007362"/>
    </source>
</evidence>
<comment type="subcellular location">
    <subcellularLocation>
        <location evidence="1">Cell membrane</location>
        <topology evidence="1">Multi-pass membrane protein</topology>
    </subcellularLocation>
</comment>
<dbReference type="NCBIfam" id="TIGR00688">
    <property type="entry name" value="rarD"/>
    <property type="match status" value="1"/>
</dbReference>
<dbReference type="InterPro" id="IPR004626">
    <property type="entry name" value="RarD"/>
</dbReference>